<gene>
    <name evidence="2" type="ORF">BXY45_1433</name>
</gene>
<reference evidence="2 3" key="1">
    <citation type="submission" date="2018-03" db="EMBL/GenBank/DDBJ databases">
        <title>Genomic Encyclopedia of Archaeal and Bacterial Type Strains, Phase II (KMG-II): from individual species to whole genera.</title>
        <authorList>
            <person name="Goeker M."/>
        </authorList>
    </citation>
    <scope>NUCLEOTIDE SEQUENCE [LARGE SCALE GENOMIC DNA]</scope>
    <source>
        <strain evidence="2 3">DSM 44889</strain>
    </source>
</reference>
<dbReference type="InterPro" id="IPR005149">
    <property type="entry name" value="Tscrpt_reg_PadR_N"/>
</dbReference>
<dbReference type="Gene3D" id="1.10.10.10">
    <property type="entry name" value="Winged helix-like DNA-binding domain superfamily/Winged helix DNA-binding domain"/>
    <property type="match status" value="1"/>
</dbReference>
<dbReference type="InterPro" id="IPR036390">
    <property type="entry name" value="WH_DNA-bd_sf"/>
</dbReference>
<evidence type="ECO:0000313" key="2">
    <source>
        <dbReference type="EMBL" id="PWJ46966.1"/>
    </source>
</evidence>
<evidence type="ECO:0000313" key="3">
    <source>
        <dbReference type="Proteomes" id="UP000245469"/>
    </source>
</evidence>
<comment type="caution">
    <text evidence="2">The sequence shown here is derived from an EMBL/GenBank/DDBJ whole genome shotgun (WGS) entry which is preliminary data.</text>
</comment>
<keyword evidence="3" id="KW-1185">Reference proteome</keyword>
<protein>
    <submittedName>
        <fullName evidence="2">PadR family transcriptional regulator</fullName>
    </submittedName>
</protein>
<dbReference type="InterPro" id="IPR052509">
    <property type="entry name" value="Metal_resp_DNA-bind_regulator"/>
</dbReference>
<evidence type="ECO:0000259" key="1">
    <source>
        <dbReference type="Pfam" id="PF03551"/>
    </source>
</evidence>
<dbReference type="RefSeq" id="WP_109776567.1">
    <property type="nucleotide sequence ID" value="NZ_QGDQ01000043.1"/>
</dbReference>
<dbReference type="OrthoDB" id="122286at2"/>
<dbReference type="AlphaFoldDB" id="A0A315ZN88"/>
<accession>A0A315ZN88</accession>
<dbReference type="Proteomes" id="UP000245469">
    <property type="component" value="Unassembled WGS sequence"/>
</dbReference>
<sequence length="123" mass="13784">MARDPDDDDGEAGGGREERIAANLRKGLLEHCVLALLARRDHYGLELADDLVGRGLTASEGSVYPLLARLRDAGAVETRWESLDGVRPRRYYALTTTGREQLSTFTRVWRQTSDQVDKLLEEI</sequence>
<dbReference type="EMBL" id="QGDQ01000043">
    <property type="protein sequence ID" value="PWJ46966.1"/>
    <property type="molecule type" value="Genomic_DNA"/>
</dbReference>
<dbReference type="PANTHER" id="PTHR33169:SF14">
    <property type="entry name" value="TRANSCRIPTIONAL REGULATOR RV3488"/>
    <property type="match status" value="1"/>
</dbReference>
<dbReference type="Pfam" id="PF03551">
    <property type="entry name" value="PadR"/>
    <property type="match status" value="1"/>
</dbReference>
<organism evidence="2 3">
    <name type="scientific">Quadrisphaera granulorum</name>
    <dbReference type="NCBI Taxonomy" id="317664"/>
    <lineage>
        <taxon>Bacteria</taxon>
        <taxon>Bacillati</taxon>
        <taxon>Actinomycetota</taxon>
        <taxon>Actinomycetes</taxon>
        <taxon>Kineosporiales</taxon>
        <taxon>Kineosporiaceae</taxon>
        <taxon>Quadrisphaera</taxon>
    </lineage>
</organism>
<dbReference type="SUPFAM" id="SSF46785">
    <property type="entry name" value="Winged helix' DNA-binding domain"/>
    <property type="match status" value="1"/>
</dbReference>
<dbReference type="InterPro" id="IPR036388">
    <property type="entry name" value="WH-like_DNA-bd_sf"/>
</dbReference>
<feature type="domain" description="Transcription regulator PadR N-terminal" evidence="1">
    <location>
        <begin position="33"/>
        <end position="103"/>
    </location>
</feature>
<name>A0A315ZN88_9ACTN</name>
<proteinExistence type="predicted"/>
<dbReference type="PANTHER" id="PTHR33169">
    <property type="entry name" value="PADR-FAMILY TRANSCRIPTIONAL REGULATOR"/>
    <property type="match status" value="1"/>
</dbReference>